<gene>
    <name evidence="1" type="ORF">BOKJ2_LOCUS5067</name>
</gene>
<evidence type="ECO:0000313" key="1">
    <source>
        <dbReference type="EMBL" id="CAD5213387.1"/>
    </source>
</evidence>
<name>A0A811KD17_9BILA</name>
<dbReference type="Proteomes" id="UP000614601">
    <property type="component" value="Unassembled WGS sequence"/>
</dbReference>
<evidence type="ECO:0008006" key="3">
    <source>
        <dbReference type="Google" id="ProtNLM"/>
    </source>
</evidence>
<accession>A0A811KD17</accession>
<proteinExistence type="predicted"/>
<protein>
    <recommendedName>
        <fullName evidence="3">F-box domain-containing protein</fullName>
    </recommendedName>
</protein>
<organism evidence="1 2">
    <name type="scientific">Bursaphelenchus okinawaensis</name>
    <dbReference type="NCBI Taxonomy" id="465554"/>
    <lineage>
        <taxon>Eukaryota</taxon>
        <taxon>Metazoa</taxon>
        <taxon>Ecdysozoa</taxon>
        <taxon>Nematoda</taxon>
        <taxon>Chromadorea</taxon>
        <taxon>Rhabditida</taxon>
        <taxon>Tylenchina</taxon>
        <taxon>Tylenchomorpha</taxon>
        <taxon>Aphelenchoidea</taxon>
        <taxon>Aphelenchoididae</taxon>
        <taxon>Bursaphelenchus</taxon>
    </lineage>
</organism>
<dbReference type="EMBL" id="CAJFCW020000003">
    <property type="protein sequence ID" value="CAG9100764.1"/>
    <property type="molecule type" value="Genomic_DNA"/>
</dbReference>
<dbReference type="AlphaFoldDB" id="A0A811KD17"/>
<sequence length="257" mass="30848">MRIFAGRLSSEFWQRVIKHVASMEDTCSLAVVNKYFYKLVNMDFKKLCYDHVLYRLKGETWAYAFSNFGTRVCSDTVGRMSILGTNVGFRIYSIKRRKFVFESEDLRWHMLNSVTIFHSVTKSFLVYNKQTDNWIEVKTYPEQLKLITPKNYLCGSRMRAKKVMEIYLNENNNRIYKHIFYRFDKDKIRVKTFDFESRDNHVNFHIWNLSKMTFPILKNREGDFYNCFTNLHIADEKVAVIYGRTGAMENYKFKLFI</sequence>
<evidence type="ECO:0000313" key="2">
    <source>
        <dbReference type="Proteomes" id="UP000614601"/>
    </source>
</evidence>
<dbReference type="EMBL" id="CAJFDH010000003">
    <property type="protein sequence ID" value="CAD5213387.1"/>
    <property type="molecule type" value="Genomic_DNA"/>
</dbReference>
<reference evidence="1" key="1">
    <citation type="submission" date="2020-09" db="EMBL/GenBank/DDBJ databases">
        <authorList>
            <person name="Kikuchi T."/>
        </authorList>
    </citation>
    <scope>NUCLEOTIDE SEQUENCE</scope>
    <source>
        <strain evidence="1">SH1</strain>
    </source>
</reference>
<comment type="caution">
    <text evidence="1">The sequence shown here is derived from an EMBL/GenBank/DDBJ whole genome shotgun (WGS) entry which is preliminary data.</text>
</comment>
<dbReference type="Proteomes" id="UP000783686">
    <property type="component" value="Unassembled WGS sequence"/>
</dbReference>
<keyword evidence="2" id="KW-1185">Reference proteome</keyword>